<proteinExistence type="predicted"/>
<accession>A0ACB7UJY6</accession>
<reference evidence="2" key="1">
    <citation type="journal article" date="2022" name="Nat. Commun.">
        <title>Chromosome evolution and the genetic basis of agronomically important traits in greater yam.</title>
        <authorList>
            <person name="Bredeson J.V."/>
            <person name="Lyons J.B."/>
            <person name="Oniyinde I.O."/>
            <person name="Okereke N.R."/>
            <person name="Kolade O."/>
            <person name="Nnabue I."/>
            <person name="Nwadili C.O."/>
            <person name="Hribova E."/>
            <person name="Parker M."/>
            <person name="Nwogha J."/>
            <person name="Shu S."/>
            <person name="Carlson J."/>
            <person name="Kariba R."/>
            <person name="Muthemba S."/>
            <person name="Knop K."/>
            <person name="Barton G.J."/>
            <person name="Sherwood A.V."/>
            <person name="Lopez-Montes A."/>
            <person name="Asiedu R."/>
            <person name="Jamnadass R."/>
            <person name="Muchugi A."/>
            <person name="Goodstein D."/>
            <person name="Egesi C.N."/>
            <person name="Featherston J."/>
            <person name="Asfaw A."/>
            <person name="Simpson G.G."/>
            <person name="Dolezel J."/>
            <person name="Hendre P.S."/>
            <person name="Van Deynze A."/>
            <person name="Kumar P.L."/>
            <person name="Obidiegwu J.E."/>
            <person name="Bhattacharjee R."/>
            <person name="Rokhsar D.S."/>
        </authorList>
    </citation>
    <scope>NUCLEOTIDE SEQUENCE [LARGE SCALE GENOMIC DNA]</scope>
    <source>
        <strain evidence="2">cv. TDa95/00328</strain>
    </source>
</reference>
<gene>
    <name evidence="1" type="ORF">IHE45_15G011700</name>
</gene>
<sequence>MPSMVRNIKLILQSRVNQILILIMLLLRILDRVKHTILVILGHYQNYQLLLPLLLLLKLMLLRMKMKMILQRVKNTMLRHYQNQQLLLLLKLILILLMLLNLTLNQPVLNITLLAEECLSTDVCIS</sequence>
<dbReference type="Proteomes" id="UP000827976">
    <property type="component" value="Chromosome 15"/>
</dbReference>
<dbReference type="EMBL" id="CM037025">
    <property type="protein sequence ID" value="KAH7660721.1"/>
    <property type="molecule type" value="Genomic_DNA"/>
</dbReference>
<keyword evidence="2" id="KW-1185">Reference proteome</keyword>
<comment type="caution">
    <text evidence="1">The sequence shown here is derived from an EMBL/GenBank/DDBJ whole genome shotgun (WGS) entry which is preliminary data.</text>
</comment>
<organism evidence="1 2">
    <name type="scientific">Dioscorea alata</name>
    <name type="common">Purple yam</name>
    <dbReference type="NCBI Taxonomy" id="55571"/>
    <lineage>
        <taxon>Eukaryota</taxon>
        <taxon>Viridiplantae</taxon>
        <taxon>Streptophyta</taxon>
        <taxon>Embryophyta</taxon>
        <taxon>Tracheophyta</taxon>
        <taxon>Spermatophyta</taxon>
        <taxon>Magnoliopsida</taxon>
        <taxon>Liliopsida</taxon>
        <taxon>Dioscoreales</taxon>
        <taxon>Dioscoreaceae</taxon>
        <taxon>Dioscorea</taxon>
    </lineage>
</organism>
<name>A0ACB7UJY6_DIOAL</name>
<evidence type="ECO:0000313" key="2">
    <source>
        <dbReference type="Proteomes" id="UP000827976"/>
    </source>
</evidence>
<evidence type="ECO:0000313" key="1">
    <source>
        <dbReference type="EMBL" id="KAH7660721.1"/>
    </source>
</evidence>
<protein>
    <submittedName>
        <fullName evidence="1">Uncharacterized protein</fullName>
    </submittedName>
</protein>